<keyword evidence="3" id="KW-0804">Transcription</keyword>
<dbReference type="GO" id="GO:0000976">
    <property type="term" value="F:transcription cis-regulatory region binding"/>
    <property type="evidence" value="ECO:0007669"/>
    <property type="project" value="TreeGrafter"/>
</dbReference>
<dbReference type="SMART" id="SM00354">
    <property type="entry name" value="HTH_LACI"/>
    <property type="match status" value="1"/>
</dbReference>
<dbReference type="Pfam" id="PF13377">
    <property type="entry name" value="Peripla_BP_3"/>
    <property type="match status" value="1"/>
</dbReference>
<dbReference type="Pfam" id="PF00356">
    <property type="entry name" value="LacI"/>
    <property type="match status" value="1"/>
</dbReference>
<dbReference type="AlphaFoldDB" id="A0AAU8DTT7"/>
<accession>A0AAU8DTT7</accession>
<dbReference type="PANTHER" id="PTHR30146">
    <property type="entry name" value="LACI-RELATED TRANSCRIPTIONAL REPRESSOR"/>
    <property type="match status" value="1"/>
</dbReference>
<organism evidence="5">
    <name type="scientific">Nakamurella sp. A5-74</name>
    <dbReference type="NCBI Taxonomy" id="3158264"/>
    <lineage>
        <taxon>Bacteria</taxon>
        <taxon>Bacillati</taxon>
        <taxon>Actinomycetota</taxon>
        <taxon>Actinomycetes</taxon>
        <taxon>Nakamurellales</taxon>
        <taxon>Nakamurellaceae</taxon>
        <taxon>Nakamurella</taxon>
    </lineage>
</organism>
<dbReference type="EMBL" id="CP159218">
    <property type="protein sequence ID" value="XCG64701.1"/>
    <property type="molecule type" value="Genomic_DNA"/>
</dbReference>
<evidence type="ECO:0000259" key="4">
    <source>
        <dbReference type="PROSITE" id="PS50932"/>
    </source>
</evidence>
<dbReference type="RefSeq" id="WP_353650314.1">
    <property type="nucleotide sequence ID" value="NZ_CP159218.1"/>
</dbReference>
<dbReference type="InterPro" id="IPR028082">
    <property type="entry name" value="Peripla_BP_I"/>
</dbReference>
<dbReference type="Gene3D" id="1.10.260.40">
    <property type="entry name" value="lambda repressor-like DNA-binding domains"/>
    <property type="match status" value="1"/>
</dbReference>
<evidence type="ECO:0000313" key="5">
    <source>
        <dbReference type="EMBL" id="XCG64701.1"/>
    </source>
</evidence>
<evidence type="ECO:0000256" key="2">
    <source>
        <dbReference type="ARBA" id="ARBA00023125"/>
    </source>
</evidence>
<dbReference type="PROSITE" id="PS00356">
    <property type="entry name" value="HTH_LACI_1"/>
    <property type="match status" value="1"/>
</dbReference>
<dbReference type="SUPFAM" id="SSF53822">
    <property type="entry name" value="Periplasmic binding protein-like I"/>
    <property type="match status" value="1"/>
</dbReference>
<dbReference type="CDD" id="cd06267">
    <property type="entry name" value="PBP1_LacI_sugar_binding-like"/>
    <property type="match status" value="1"/>
</dbReference>
<keyword evidence="1" id="KW-0805">Transcription regulation</keyword>
<gene>
    <name evidence="5" type="ORF">ABLG96_05095</name>
</gene>
<evidence type="ECO:0000256" key="1">
    <source>
        <dbReference type="ARBA" id="ARBA00023015"/>
    </source>
</evidence>
<feature type="domain" description="HTH lacI-type" evidence="4">
    <location>
        <begin position="3"/>
        <end position="57"/>
    </location>
</feature>
<dbReference type="Gene3D" id="3.40.50.2300">
    <property type="match status" value="2"/>
</dbReference>
<sequence>MAVRLKDVAARAGVSVKTASNVINDYPHITPQTRAKVQAAIDELRYRPNLSARRLKHGKAGFLAFALPRITEPYFAEVAAVLAAEATRRGYILLLDPTDGTEQNEQLVLDGMRSHMIDGVIFSPLAIAGERIAARTDDVPMVLLGEREVPVGYDHVAIDSVAAARAMTEHLIALGRRRIASIGAGAHSGTSTARTIGFAQALAHHGFERSAEHEVEPDRWDRESGYAAMHQLLALPERPDAVFCFNDLMAIGALRACREAGVDVPGEIALAGFDDIDETRYSTPTITTIRPDLQLLAQRVLEVLEARIDGDSSDARRIEVPWELLPRESTARATEPGPVSDR</sequence>
<dbReference type="InterPro" id="IPR000843">
    <property type="entry name" value="HTH_LacI"/>
</dbReference>
<dbReference type="InterPro" id="IPR046335">
    <property type="entry name" value="LacI/GalR-like_sensor"/>
</dbReference>
<dbReference type="PANTHER" id="PTHR30146:SF153">
    <property type="entry name" value="LACTOSE OPERON REPRESSOR"/>
    <property type="match status" value="1"/>
</dbReference>
<proteinExistence type="predicted"/>
<dbReference type="GO" id="GO:0003700">
    <property type="term" value="F:DNA-binding transcription factor activity"/>
    <property type="evidence" value="ECO:0007669"/>
    <property type="project" value="TreeGrafter"/>
</dbReference>
<dbReference type="PROSITE" id="PS50932">
    <property type="entry name" value="HTH_LACI_2"/>
    <property type="match status" value="1"/>
</dbReference>
<protein>
    <submittedName>
        <fullName evidence="5">LacI family DNA-binding transcriptional regulator</fullName>
    </submittedName>
</protein>
<dbReference type="SUPFAM" id="SSF47413">
    <property type="entry name" value="lambda repressor-like DNA-binding domains"/>
    <property type="match status" value="1"/>
</dbReference>
<reference evidence="5" key="1">
    <citation type="submission" date="2024-05" db="EMBL/GenBank/DDBJ databases">
        <authorList>
            <person name="Cai S.Y."/>
            <person name="Jin L.M."/>
            <person name="Li H.R."/>
        </authorList>
    </citation>
    <scope>NUCLEOTIDE SEQUENCE</scope>
    <source>
        <strain evidence="5">A5-74</strain>
    </source>
</reference>
<dbReference type="CDD" id="cd01392">
    <property type="entry name" value="HTH_LacI"/>
    <property type="match status" value="1"/>
</dbReference>
<dbReference type="InterPro" id="IPR010982">
    <property type="entry name" value="Lambda_DNA-bd_dom_sf"/>
</dbReference>
<name>A0AAU8DTT7_9ACTN</name>
<evidence type="ECO:0000256" key="3">
    <source>
        <dbReference type="ARBA" id="ARBA00023163"/>
    </source>
</evidence>
<keyword evidence="2 5" id="KW-0238">DNA-binding</keyword>